<feature type="region of interest" description="Disordered" evidence="1">
    <location>
        <begin position="70"/>
        <end position="103"/>
    </location>
</feature>
<feature type="compositionally biased region" description="Basic and acidic residues" evidence="1">
    <location>
        <begin position="88"/>
        <end position="97"/>
    </location>
</feature>
<sequence length="103" mass="11539">MNSGASAIETEYMLYGRLSKHIAIYFDRWCGNPWGSRPSCINRHKLLCSLQYACSYADCQMKRLQLDNSNEASSGDITNTVLSTDVESEGKNVERHQGGCQVK</sequence>
<feature type="compositionally biased region" description="Polar residues" evidence="1">
    <location>
        <begin position="70"/>
        <end position="85"/>
    </location>
</feature>
<accession>A0A2S3HFW1</accession>
<protein>
    <submittedName>
        <fullName evidence="2">Uncharacterized protein</fullName>
    </submittedName>
</protein>
<dbReference type="EMBL" id="CM008048">
    <property type="protein sequence ID" value="PAN22132.1"/>
    <property type="molecule type" value="Genomic_DNA"/>
</dbReference>
<gene>
    <name evidence="2" type="ORF">PAHAL_3G517700</name>
</gene>
<evidence type="ECO:0000256" key="1">
    <source>
        <dbReference type="SAM" id="MobiDB-lite"/>
    </source>
</evidence>
<evidence type="ECO:0000313" key="2">
    <source>
        <dbReference type="EMBL" id="PAN22132.1"/>
    </source>
</evidence>
<name>A0A2S3HFW1_9POAL</name>
<dbReference type="Gramene" id="PAN22132">
    <property type="protein sequence ID" value="PAN22132"/>
    <property type="gene ID" value="PAHAL_3G517700"/>
</dbReference>
<dbReference type="Proteomes" id="UP000243499">
    <property type="component" value="Chromosome 3"/>
</dbReference>
<organism evidence="2">
    <name type="scientific">Panicum hallii</name>
    <dbReference type="NCBI Taxonomy" id="206008"/>
    <lineage>
        <taxon>Eukaryota</taxon>
        <taxon>Viridiplantae</taxon>
        <taxon>Streptophyta</taxon>
        <taxon>Embryophyta</taxon>
        <taxon>Tracheophyta</taxon>
        <taxon>Spermatophyta</taxon>
        <taxon>Magnoliopsida</taxon>
        <taxon>Liliopsida</taxon>
        <taxon>Poales</taxon>
        <taxon>Poaceae</taxon>
        <taxon>PACMAD clade</taxon>
        <taxon>Panicoideae</taxon>
        <taxon>Panicodae</taxon>
        <taxon>Paniceae</taxon>
        <taxon>Panicinae</taxon>
        <taxon>Panicum</taxon>
        <taxon>Panicum sect. Panicum</taxon>
    </lineage>
</organism>
<dbReference type="AlphaFoldDB" id="A0A2S3HFW1"/>
<proteinExistence type="predicted"/>
<reference evidence="2" key="1">
    <citation type="submission" date="2018-04" db="EMBL/GenBank/DDBJ databases">
        <title>WGS assembly of Panicum hallii.</title>
        <authorList>
            <person name="Lovell J."/>
            <person name="Jenkins J."/>
            <person name="Lowry D."/>
            <person name="Mamidi S."/>
            <person name="Sreedasyam A."/>
            <person name="Weng X."/>
            <person name="Barry K."/>
            <person name="Bonette J."/>
            <person name="Campitelli B."/>
            <person name="Daum C."/>
            <person name="Gordon S."/>
            <person name="Gould B."/>
            <person name="Lipzen A."/>
            <person name="Macqueen A."/>
            <person name="Palacio-Mejia J."/>
            <person name="Plott C."/>
            <person name="Shakirov E."/>
            <person name="Shu S."/>
            <person name="Yoshinaga Y."/>
            <person name="Zane M."/>
            <person name="Rokhsar D."/>
            <person name="Grimwood J."/>
            <person name="Schmutz J."/>
            <person name="Juenger T."/>
        </authorList>
    </citation>
    <scope>NUCLEOTIDE SEQUENCE [LARGE SCALE GENOMIC DNA]</scope>
    <source>
        <strain evidence="2">FIL2</strain>
    </source>
</reference>